<keyword evidence="3 10" id="KW-1134">Transmembrane beta strand</keyword>
<keyword evidence="14" id="KW-1185">Reference proteome</keyword>
<dbReference type="Gene3D" id="2.170.130.10">
    <property type="entry name" value="TonB-dependent receptor, plug domain"/>
    <property type="match status" value="1"/>
</dbReference>
<name>A0A6I4ICP7_9SPHI</name>
<keyword evidence="4" id="KW-0410">Iron transport</keyword>
<dbReference type="PROSITE" id="PS52016">
    <property type="entry name" value="TONB_DEPENDENT_REC_3"/>
    <property type="match status" value="1"/>
</dbReference>
<keyword evidence="4" id="KW-0406">Ion transport</keyword>
<dbReference type="GO" id="GO:0009279">
    <property type="term" value="C:cell outer membrane"/>
    <property type="evidence" value="ECO:0007669"/>
    <property type="project" value="UniProtKB-SubCell"/>
</dbReference>
<gene>
    <name evidence="13" type="ORF">GO816_17730</name>
</gene>
<sequence length="1131" mass="122900">MYKFSHAFSCRKLSCVPYKISRIVKLVVILIVACFMQVSAATFAQVVSISVKNTPLNKVFDKLKQQTGYNFVYNSDMLSEAKPVTLFVKEVELKDALNEIFANEPLTYVIYQKTVVVQKKNIVVVPNVITVTGTVKDTKGQPLPGITVSIKGANGGTITSPNGTYSLKLSDGNQTLVFTAIGFELLEVPVNNQTQIDVTLKEKVSAMNEVVVVGYGSQKKADVTGSIASVNEEALKSVPVSNLVSALQGQAPGLDIQKSGGNSHPGSTPSIAIRGQRSLQGGATNDVLYVVDGIPYNGTYINDLNQDDVVSVQILKDASATAIYGSRGANGVILISTRRGKTGAPVISYSGYAGVMKPLGYYDVMQPQDYEVYKKWGSYNANNPNVINAPNPYSGIDDPRFYTDGITFLPAELAGRQNGTNTNWQKLIFKNGLRTNHQLGVSGGTEQTKYAISAGYFNETGVFPGLSFQRYSFKISVDQQLGKIFKVGVSSLNSVSRTNGEGINPVSQALQSSPLTVPYDAAGNLIPFPGGGSLIYNPLANLVPGAVVQNRTRYNMFTTAYAEAQFTPHLKYRFNGGVELTPETYGDFFGSATFQNLSGPSTARNTNYDYRNFTLENLIVYENTFAKNHHVTGTGLFSYQQDNKYSTTLTYNNILADYVQYYNPELGANFKGTGSYSKFSIVSFMGRINYDFKSKYLLTVTMRSDGSSTLAPGNKYHLFPSAAIGWNISEESFMKSINAVSSLKLRLGYGSVGNAAVSPYQTLGGLTIFNYNYGTTNVTGTYPNSVPNPQLGWEYTSTLNVGLDFGLFKDRITGTVDVYHQKTNDLILPQNLPITTGYTSQFLANVGKTENKGLEITISSVNVKAKTRKDFGWTSNVNVSFNRNKITALQNGVTQDVGSNRFVGSPINALYNYQQVGIWQNTRADSAEAKRLNLTMTGAGSVIGTIRVADLNGDGVINSNDRAVIGSRQPKFFGGFTNRFSYRGIDLAVVASYRVGGTQIATWLQPSSNVNVLNGKANNLNVNYWTPFNNANKYPKPNFNVGSPAFGDLLGYYNASYLKIRTISLGYTFPSAIATKIKAKSLRLHASLNDAIILFSPLHNQFNGADPESAGTLGVDTPPVKSLLFGLNVSF</sequence>
<evidence type="ECO:0000256" key="4">
    <source>
        <dbReference type="ARBA" id="ARBA00022496"/>
    </source>
</evidence>
<comment type="caution">
    <text evidence="13">The sequence shown here is derived from an EMBL/GenBank/DDBJ whole genome shotgun (WGS) entry which is preliminary data.</text>
</comment>
<reference evidence="13 14" key="1">
    <citation type="submission" date="2019-12" db="EMBL/GenBank/DDBJ databases">
        <title>Mucilaginibacter sp. HME9299 genome sequencing and assembly.</title>
        <authorList>
            <person name="Kang H."/>
            <person name="Kim H."/>
            <person name="Joh K."/>
        </authorList>
    </citation>
    <scope>NUCLEOTIDE SEQUENCE [LARGE SCALE GENOMIC DNA]</scope>
    <source>
        <strain evidence="13 14">HME9299</strain>
    </source>
</reference>
<evidence type="ECO:0000259" key="12">
    <source>
        <dbReference type="SMART" id="SM00965"/>
    </source>
</evidence>
<dbReference type="Gene3D" id="2.40.170.20">
    <property type="entry name" value="TonB-dependent receptor, beta-barrel domain"/>
    <property type="match status" value="1"/>
</dbReference>
<proteinExistence type="inferred from homology"/>
<dbReference type="InterPro" id="IPR008969">
    <property type="entry name" value="CarboxyPept-like_regulatory"/>
</dbReference>
<dbReference type="Pfam" id="PF07715">
    <property type="entry name" value="Plug"/>
    <property type="match status" value="1"/>
</dbReference>
<dbReference type="InterPro" id="IPR011662">
    <property type="entry name" value="Secretin/TonB_short_N"/>
</dbReference>
<evidence type="ECO:0000256" key="2">
    <source>
        <dbReference type="ARBA" id="ARBA00022448"/>
    </source>
</evidence>
<dbReference type="Gene3D" id="2.60.40.1120">
    <property type="entry name" value="Carboxypeptidase-like, regulatory domain"/>
    <property type="match status" value="1"/>
</dbReference>
<dbReference type="RefSeq" id="WP_157543296.1">
    <property type="nucleotide sequence ID" value="NZ_WQLA01000008.1"/>
</dbReference>
<keyword evidence="5 10" id="KW-0812">Transmembrane</keyword>
<keyword evidence="2 10" id="KW-0813">Transport</keyword>
<evidence type="ECO:0000256" key="11">
    <source>
        <dbReference type="RuleBase" id="RU003357"/>
    </source>
</evidence>
<dbReference type="InterPro" id="IPR036942">
    <property type="entry name" value="Beta-barrel_TonB_sf"/>
</dbReference>
<dbReference type="Pfam" id="PF07660">
    <property type="entry name" value="STN"/>
    <property type="match status" value="1"/>
</dbReference>
<dbReference type="InterPro" id="IPR037066">
    <property type="entry name" value="Plug_dom_sf"/>
</dbReference>
<evidence type="ECO:0000313" key="13">
    <source>
        <dbReference type="EMBL" id="MVN92975.1"/>
    </source>
</evidence>
<dbReference type="NCBIfam" id="TIGR04057">
    <property type="entry name" value="SusC_RagA_signa"/>
    <property type="match status" value="1"/>
</dbReference>
<accession>A0A6I4ICP7</accession>
<evidence type="ECO:0000256" key="7">
    <source>
        <dbReference type="ARBA" id="ARBA00023077"/>
    </source>
</evidence>
<dbReference type="InterPro" id="IPR012910">
    <property type="entry name" value="Plug_dom"/>
</dbReference>
<comment type="similarity">
    <text evidence="10 11">Belongs to the TonB-dependent receptor family.</text>
</comment>
<dbReference type="InterPro" id="IPR000531">
    <property type="entry name" value="Beta-barrel_TonB"/>
</dbReference>
<evidence type="ECO:0000313" key="14">
    <source>
        <dbReference type="Proteomes" id="UP000434850"/>
    </source>
</evidence>
<evidence type="ECO:0000256" key="3">
    <source>
        <dbReference type="ARBA" id="ARBA00022452"/>
    </source>
</evidence>
<evidence type="ECO:0000256" key="9">
    <source>
        <dbReference type="ARBA" id="ARBA00023237"/>
    </source>
</evidence>
<dbReference type="EMBL" id="WQLA01000008">
    <property type="protein sequence ID" value="MVN92975.1"/>
    <property type="molecule type" value="Genomic_DNA"/>
</dbReference>
<dbReference type="OrthoDB" id="9768177at2"/>
<dbReference type="SUPFAM" id="SSF56935">
    <property type="entry name" value="Porins"/>
    <property type="match status" value="1"/>
</dbReference>
<evidence type="ECO:0000256" key="8">
    <source>
        <dbReference type="ARBA" id="ARBA00023136"/>
    </source>
</evidence>
<evidence type="ECO:0000256" key="5">
    <source>
        <dbReference type="ARBA" id="ARBA00022692"/>
    </source>
</evidence>
<dbReference type="SMART" id="SM00965">
    <property type="entry name" value="STN"/>
    <property type="match status" value="1"/>
</dbReference>
<dbReference type="InterPro" id="IPR023997">
    <property type="entry name" value="TonB-dep_OMP_SusC/RagA_CS"/>
</dbReference>
<dbReference type="GO" id="GO:0006826">
    <property type="term" value="P:iron ion transport"/>
    <property type="evidence" value="ECO:0007669"/>
    <property type="project" value="UniProtKB-KW"/>
</dbReference>
<dbReference type="InterPro" id="IPR039426">
    <property type="entry name" value="TonB-dep_rcpt-like"/>
</dbReference>
<dbReference type="AlphaFoldDB" id="A0A6I4ICP7"/>
<organism evidence="13 14">
    <name type="scientific">Mucilaginibacter aquatilis</name>
    <dbReference type="NCBI Taxonomy" id="1517760"/>
    <lineage>
        <taxon>Bacteria</taxon>
        <taxon>Pseudomonadati</taxon>
        <taxon>Bacteroidota</taxon>
        <taxon>Sphingobacteriia</taxon>
        <taxon>Sphingobacteriales</taxon>
        <taxon>Sphingobacteriaceae</taxon>
        <taxon>Mucilaginibacter</taxon>
    </lineage>
</organism>
<feature type="domain" description="Secretin/TonB short N-terminal" evidence="12">
    <location>
        <begin position="69"/>
        <end position="120"/>
    </location>
</feature>
<evidence type="ECO:0000256" key="1">
    <source>
        <dbReference type="ARBA" id="ARBA00004571"/>
    </source>
</evidence>
<dbReference type="InterPro" id="IPR023996">
    <property type="entry name" value="TonB-dep_OMP_SusC/RagA"/>
</dbReference>
<dbReference type="Pfam" id="PF00593">
    <property type="entry name" value="TonB_dep_Rec_b-barrel"/>
    <property type="match status" value="1"/>
</dbReference>
<dbReference type="Proteomes" id="UP000434850">
    <property type="component" value="Unassembled WGS sequence"/>
</dbReference>
<protein>
    <submittedName>
        <fullName evidence="13">SusC/RagA family TonB-linked outer membrane protein</fullName>
    </submittedName>
</protein>
<evidence type="ECO:0000256" key="6">
    <source>
        <dbReference type="ARBA" id="ARBA00023004"/>
    </source>
</evidence>
<dbReference type="NCBIfam" id="TIGR04056">
    <property type="entry name" value="OMP_RagA_SusC"/>
    <property type="match status" value="1"/>
</dbReference>
<evidence type="ECO:0000256" key="10">
    <source>
        <dbReference type="PROSITE-ProRule" id="PRU01360"/>
    </source>
</evidence>
<dbReference type="Pfam" id="PF13715">
    <property type="entry name" value="CarbopepD_reg_2"/>
    <property type="match status" value="1"/>
</dbReference>
<keyword evidence="8 10" id="KW-0472">Membrane</keyword>
<keyword evidence="7 11" id="KW-0798">TonB box</keyword>
<keyword evidence="9 10" id="KW-0998">Cell outer membrane</keyword>
<keyword evidence="6" id="KW-0408">Iron</keyword>
<comment type="subcellular location">
    <subcellularLocation>
        <location evidence="1 10">Cell outer membrane</location>
        <topology evidence="1 10">Multi-pass membrane protein</topology>
    </subcellularLocation>
</comment>
<dbReference type="SUPFAM" id="SSF49464">
    <property type="entry name" value="Carboxypeptidase regulatory domain-like"/>
    <property type="match status" value="1"/>
</dbReference>